<dbReference type="InterPro" id="IPR002110">
    <property type="entry name" value="Ankyrin_rpt"/>
</dbReference>
<evidence type="ECO:0000313" key="1">
    <source>
        <dbReference type="EMBL" id="GMF10268.1"/>
    </source>
</evidence>
<dbReference type="Proteomes" id="UP001165083">
    <property type="component" value="Unassembled WGS sequence"/>
</dbReference>
<dbReference type="AlphaFoldDB" id="A0A9W6TCQ2"/>
<dbReference type="PANTHER" id="PTHR46586:SF3">
    <property type="entry name" value="ANKYRIN REPEAT-CONTAINING PROTEIN"/>
    <property type="match status" value="1"/>
</dbReference>
<dbReference type="OrthoDB" id="70387at2759"/>
<sequence>MSTRPARNREAAMARIAEKEATLTTGLTVVLREQPHVAALQHVVHSLDDLVDVSCQWSIARACALESEGGTGDGGAHRLVARMVARRPLAEMDTFYRQAQFSNGLVNAAQRGNTELVRWLLKNIVSERFTVDSHSGIFKAAEAAAANGYVHILEQILVHDKRGICTKPAVLSAARGNNLDALKWLCEHLVPPTDLQNCASALLEAAAGNGNIAMALWLVETVGAECLRLSVASAAQKAISGGHLKMIESLVDIASSIDGSLCLDEAAGKGYLQALQWGLDHGGVCSTQAMDMAASNGHLEVVKWLHHHHTDGCTTQALDSAARNGHLHVVQWLHGNRTEGGTTAAMDGAATAGHLDVLKWLHDHRHEGCTTSAMNGAARENRLNILQWLHVKRSQGCTQEVLDEAATGGNLAVMQWLVARCPQKCSFSRRALENAAANGKLEAVQWLYKQQAGINPSEWIACDAMDRAASGGHLEVVKWFHELRSEIGSCTTAALDGAASNGHLQMVRWLHTNRLEGGTYRAMDGAAAGGHLEVLLFLYSNRSDGCTSDAAVKAAMNDHVEVVQWLLQRYPQQICHERVRKFAARYNFSLVDQFNHSLIRPVGAY</sequence>
<keyword evidence="2" id="KW-1185">Reference proteome</keyword>
<dbReference type="Gene3D" id="1.25.40.20">
    <property type="entry name" value="Ankyrin repeat-containing domain"/>
    <property type="match status" value="3"/>
</dbReference>
<protein>
    <submittedName>
        <fullName evidence="1">Unnamed protein product</fullName>
    </submittedName>
</protein>
<dbReference type="Pfam" id="PF13637">
    <property type="entry name" value="Ank_4"/>
    <property type="match status" value="4"/>
</dbReference>
<gene>
    <name evidence="1" type="ORF">Plil01_000109600</name>
</gene>
<dbReference type="EMBL" id="BSXW01000035">
    <property type="protein sequence ID" value="GMF10268.1"/>
    <property type="molecule type" value="Genomic_DNA"/>
</dbReference>
<organism evidence="1 2">
    <name type="scientific">Phytophthora lilii</name>
    <dbReference type="NCBI Taxonomy" id="2077276"/>
    <lineage>
        <taxon>Eukaryota</taxon>
        <taxon>Sar</taxon>
        <taxon>Stramenopiles</taxon>
        <taxon>Oomycota</taxon>
        <taxon>Peronosporomycetes</taxon>
        <taxon>Peronosporales</taxon>
        <taxon>Peronosporaceae</taxon>
        <taxon>Phytophthora</taxon>
    </lineage>
</organism>
<evidence type="ECO:0000313" key="2">
    <source>
        <dbReference type="Proteomes" id="UP001165083"/>
    </source>
</evidence>
<dbReference type="InterPro" id="IPR052050">
    <property type="entry name" value="SecEffector_AnkRepeat"/>
</dbReference>
<comment type="caution">
    <text evidence="1">The sequence shown here is derived from an EMBL/GenBank/DDBJ whole genome shotgun (WGS) entry which is preliminary data.</text>
</comment>
<accession>A0A9W6TCQ2</accession>
<reference evidence="1" key="1">
    <citation type="submission" date="2023-04" db="EMBL/GenBank/DDBJ databases">
        <title>Phytophthora lilii NBRC 32176.</title>
        <authorList>
            <person name="Ichikawa N."/>
            <person name="Sato H."/>
            <person name="Tonouchi N."/>
        </authorList>
    </citation>
    <scope>NUCLEOTIDE SEQUENCE</scope>
    <source>
        <strain evidence="1">NBRC 32176</strain>
    </source>
</reference>
<dbReference type="PANTHER" id="PTHR46586">
    <property type="entry name" value="ANKYRIN REPEAT-CONTAINING PROTEIN"/>
    <property type="match status" value="1"/>
</dbReference>
<dbReference type="SUPFAM" id="SSF48403">
    <property type="entry name" value="Ankyrin repeat"/>
    <property type="match status" value="1"/>
</dbReference>
<name>A0A9W6TCQ2_9STRA</name>
<dbReference type="InterPro" id="IPR036770">
    <property type="entry name" value="Ankyrin_rpt-contain_sf"/>
</dbReference>
<dbReference type="SUPFAM" id="SSF140860">
    <property type="entry name" value="Pseudo ankyrin repeat-like"/>
    <property type="match status" value="1"/>
</dbReference>
<proteinExistence type="predicted"/>